<dbReference type="EMBL" id="JMIW01000009">
    <property type="protein sequence ID" value="KEO88642.1"/>
    <property type="molecule type" value="Genomic_DNA"/>
</dbReference>
<accession>A0A074MSR6</accession>
<dbReference type="Proteomes" id="UP000027647">
    <property type="component" value="Unassembled WGS sequence"/>
</dbReference>
<dbReference type="STRING" id="1044.EH31_16940"/>
<dbReference type="Pfam" id="PF25149">
    <property type="entry name" value="DUF7825"/>
    <property type="match status" value="1"/>
</dbReference>
<dbReference type="eggNOG" id="COG3831">
    <property type="taxonomic scope" value="Bacteria"/>
</dbReference>
<proteinExistence type="predicted"/>
<reference evidence="4 5" key="1">
    <citation type="submission" date="2014-04" db="EMBL/GenBank/DDBJ databases">
        <title>A comprehensive comparison of genomes of Erythrobacter spp. strains.</title>
        <authorList>
            <person name="Zheng Q."/>
        </authorList>
    </citation>
    <scope>NUCLEOTIDE SEQUENCE [LARGE SCALE GENOMIC DNA]</scope>
    <source>
        <strain evidence="4 5">DSM 6997</strain>
    </source>
</reference>
<feature type="domain" description="DUF7825" evidence="3">
    <location>
        <begin position="794"/>
        <end position="981"/>
    </location>
</feature>
<dbReference type="OrthoDB" id="8481515at2"/>
<evidence type="ECO:0000313" key="4">
    <source>
        <dbReference type="EMBL" id="KEO88642.1"/>
    </source>
</evidence>
<dbReference type="InterPro" id="IPR045472">
    <property type="entry name" value="DUF6493"/>
</dbReference>
<sequence length="982" mass="109577">MTPDELEHLILETKDAETFRLIFKGMDEKARKKLSTTASKVHRQLWDGKANASASDRLKKFLKTRKDGSYQYWNSRANSNAALAVFALGPLSAVKKWQTRASYEDKEVFRELIADRRPEWLQDWIEHEFEQEWTQLEFPTIRAWIRDGLISKPVSDGYYRLFASHLMRTGFYGQNKTYVPPLSKQLLEDSVLLDDVEGLFRVETTAFNTNSWLVKGAPDHYETWPQALVKLAQGGHYDRGKLLDLALSGLQADIKQNQLSGYHKFFKLMEPSGSEIAARQSALIALLCHPVGHVAKFAIDMLAQLEKAKQLDDDRVLRELPSVFSGEGKGNGIAALRLLDKVLKRTATKAKGQPNANALGATIEGLRHAHADVQANAIALLSAYANSLDRAQWQDVESFGSFVAASNRAAMTDLLGHAGDAVEPESIAVVQPAIEQLQPYVPDTREFAQCSVLDGSNRIEPVEDLQELIDLAFHCAEIVEDVDEVERLLDGISRLADQRPADFQDRVAPLIHRMQKGGTSYNGLATAYPGVAETMRALVLTWAMGELRGSHKQELAYYVREDAFVPMVAFLHGVSRHVHRREPRQLLSTITHPGGWIDPLIWAERLQTAAQRGGIEDSTDFRLSLLRLAPDNRSEALQKAETLSGDAGRLARFALGGDEAPKSDDGKHYASWLTAARARDPFADWSEAFQSLDIDDPWPGGMVPAVHRWHSASKAEQYGDMRWKAPIFEIKVERADGKSTAPMSSKGTFFNMSRLLGRKESVEWETIPTAAVYQHKSKAKYQWFGDLNTTWVAQWLAYIWPQHPDYALYRGARQLMQRVDDSASNWTPTHGFFKALFVRGRPWGEAEHLLLSLGLVGRDADAKGLAVDAMVEGIETRQFNPACFADVIARVSAGGWLKYNRLGESLKQVVQVSPVHASATGAALQEWLPKFDLGQRNAFHVLEALVEAQAIAPHPLSKEVRAALAKLKGKTKTAKLALQILS</sequence>
<dbReference type="AlphaFoldDB" id="A0A074MSR6"/>
<evidence type="ECO:0000259" key="2">
    <source>
        <dbReference type="Pfam" id="PF25148"/>
    </source>
</evidence>
<dbReference type="InterPro" id="IPR056727">
    <property type="entry name" value="DUF7825"/>
</dbReference>
<dbReference type="Pfam" id="PF20103">
    <property type="entry name" value="DUF6493"/>
    <property type="match status" value="1"/>
</dbReference>
<protein>
    <submittedName>
        <fullName evidence="4">Uncharacterized protein</fullName>
    </submittedName>
</protein>
<feature type="domain" description="DUF6493" evidence="1">
    <location>
        <begin position="57"/>
        <end position="326"/>
    </location>
</feature>
<evidence type="ECO:0000259" key="3">
    <source>
        <dbReference type="Pfam" id="PF25149"/>
    </source>
</evidence>
<dbReference type="InterPro" id="IPR056726">
    <property type="entry name" value="DUF7824"/>
</dbReference>
<comment type="caution">
    <text evidence="4">The sequence shown here is derived from an EMBL/GenBank/DDBJ whole genome shotgun (WGS) entry which is preliminary data.</text>
</comment>
<evidence type="ECO:0000259" key="1">
    <source>
        <dbReference type="Pfam" id="PF20103"/>
    </source>
</evidence>
<organism evidence="4 5">
    <name type="scientific">Erythrobacter longus</name>
    <dbReference type="NCBI Taxonomy" id="1044"/>
    <lineage>
        <taxon>Bacteria</taxon>
        <taxon>Pseudomonadati</taxon>
        <taxon>Pseudomonadota</taxon>
        <taxon>Alphaproteobacteria</taxon>
        <taxon>Sphingomonadales</taxon>
        <taxon>Erythrobacteraceae</taxon>
        <taxon>Erythrobacter/Porphyrobacter group</taxon>
        <taxon>Erythrobacter</taxon>
    </lineage>
</organism>
<keyword evidence="5" id="KW-1185">Reference proteome</keyword>
<name>A0A074MSR6_ERYLO</name>
<gene>
    <name evidence="4" type="ORF">EH31_16940</name>
</gene>
<dbReference type="Pfam" id="PF25148">
    <property type="entry name" value="DUF7824"/>
    <property type="match status" value="1"/>
</dbReference>
<feature type="domain" description="DUF7824" evidence="2">
    <location>
        <begin position="456"/>
        <end position="690"/>
    </location>
</feature>
<evidence type="ECO:0000313" key="5">
    <source>
        <dbReference type="Proteomes" id="UP000027647"/>
    </source>
</evidence>
<dbReference type="RefSeq" id="WP_034962205.1">
    <property type="nucleotide sequence ID" value="NZ_JMIW01000009.1"/>
</dbReference>